<dbReference type="NCBIfam" id="TIGR03584">
    <property type="entry name" value="PseF"/>
    <property type="match status" value="1"/>
</dbReference>
<dbReference type="InterPro" id="IPR050793">
    <property type="entry name" value="CMP-NeuNAc_synthase"/>
</dbReference>
<dbReference type="Pfam" id="PF02348">
    <property type="entry name" value="CTP_transf_3"/>
    <property type="match status" value="1"/>
</dbReference>
<dbReference type="GO" id="GO:0008781">
    <property type="term" value="F:N-acylneuraminate cytidylyltransferase activity"/>
    <property type="evidence" value="ECO:0007669"/>
    <property type="project" value="TreeGrafter"/>
</dbReference>
<reference evidence="1 2" key="1">
    <citation type="journal article" date="2018" name="Front. Microbiol.">
        <title>Phylogeny of Vibrio vulnificus from the Analysis of the Core-Genome: Implications for Intra-Species Taxonomy.</title>
        <authorList>
            <person name="Roig F.J."/>
            <person name="Gonzalez-Candelas F."/>
            <person name="Sanjuan E."/>
            <person name="Fouz B."/>
            <person name="Feil E.J."/>
            <person name="Llorens C."/>
            <person name="Baker-Austin C."/>
            <person name="Oliver J.D."/>
            <person name="Danin-Poleg Y."/>
            <person name="Gibas C.J."/>
            <person name="Kashi Y."/>
            <person name="Gulig P.A."/>
            <person name="Morrison S.S."/>
            <person name="Amaro C."/>
        </authorList>
    </citation>
    <scope>NUCLEOTIDE SEQUENCE [LARGE SCALE GENOMIC DNA]</scope>
    <source>
        <strain evidence="1 2">CECT4608</strain>
    </source>
</reference>
<comment type="caution">
    <text evidence="1">The sequence shown here is derived from an EMBL/GenBank/DDBJ whole genome shotgun (WGS) entry which is preliminary data.</text>
</comment>
<evidence type="ECO:0000313" key="1">
    <source>
        <dbReference type="EMBL" id="POB49144.1"/>
    </source>
</evidence>
<dbReference type="AlphaFoldDB" id="A0A2S3R622"/>
<accession>A0A2S3R622</accession>
<dbReference type="InterPro" id="IPR020039">
    <property type="entry name" value="PseF"/>
</dbReference>
<evidence type="ECO:0000313" key="2">
    <source>
        <dbReference type="Proteomes" id="UP000237466"/>
    </source>
</evidence>
<sequence length="232" mass="26123">MKIAIIPARGGSKRIPRKNIKDFNGKPIIAYSIEAALSSGCFDKVIVSTDDQEIATVAKNYGAEVPFIRPQEVSDDYATTAQVLLHAIDWYEEKGVNVELICCIYATAPFITPKDLVDSHEFIARNGDADYCFAVTEFPFPIQRGIKLDGKGRVAMFQPEHFNTRSQDLEPAYYEAGQFCWGRPQAYRKSLPVYSERGVGYPIPRTRVVDLDTPEDWEFALLLSKALNVQLY</sequence>
<dbReference type="PANTHER" id="PTHR21485:SF6">
    <property type="entry name" value="N-ACYLNEURAMINATE CYTIDYLYLTRANSFERASE-RELATED"/>
    <property type="match status" value="1"/>
</dbReference>
<name>A0A2S3R622_VIBVL</name>
<organism evidence="1 2">
    <name type="scientific">Vibrio vulnificus</name>
    <dbReference type="NCBI Taxonomy" id="672"/>
    <lineage>
        <taxon>Bacteria</taxon>
        <taxon>Pseudomonadati</taxon>
        <taxon>Pseudomonadota</taxon>
        <taxon>Gammaproteobacteria</taxon>
        <taxon>Vibrionales</taxon>
        <taxon>Vibrionaceae</taxon>
        <taxon>Vibrio</taxon>
    </lineage>
</organism>
<dbReference type="InterPro" id="IPR029044">
    <property type="entry name" value="Nucleotide-diphossugar_trans"/>
</dbReference>
<dbReference type="CDD" id="cd02513">
    <property type="entry name" value="CMP-NeuAc_Synthase"/>
    <property type="match status" value="1"/>
</dbReference>
<dbReference type="EMBL" id="PDGH01000054">
    <property type="protein sequence ID" value="POB49144.1"/>
    <property type="molecule type" value="Genomic_DNA"/>
</dbReference>
<protein>
    <submittedName>
        <fullName evidence="1">Pseudaminic acid cytidylyltransferase</fullName>
    </submittedName>
</protein>
<keyword evidence="1" id="KW-0808">Transferase</keyword>
<dbReference type="RefSeq" id="WP_103200007.1">
    <property type="nucleotide sequence ID" value="NZ_JAODPM010000032.1"/>
</dbReference>
<dbReference type="Proteomes" id="UP000237466">
    <property type="component" value="Unassembled WGS sequence"/>
</dbReference>
<dbReference type="PANTHER" id="PTHR21485">
    <property type="entry name" value="HAD SUPERFAMILY MEMBERS CMAS AND KDSC"/>
    <property type="match status" value="1"/>
</dbReference>
<gene>
    <name evidence="1" type="primary">pseF</name>
    <name evidence="1" type="ORF">CRN52_06650</name>
</gene>
<keyword evidence="1" id="KW-0548">Nucleotidyltransferase</keyword>
<dbReference type="InterPro" id="IPR003329">
    <property type="entry name" value="Cytidylyl_trans"/>
</dbReference>
<proteinExistence type="predicted"/>
<dbReference type="Gene3D" id="3.90.550.10">
    <property type="entry name" value="Spore Coat Polysaccharide Biosynthesis Protein SpsA, Chain A"/>
    <property type="match status" value="1"/>
</dbReference>
<dbReference type="SUPFAM" id="SSF53448">
    <property type="entry name" value="Nucleotide-diphospho-sugar transferases"/>
    <property type="match status" value="1"/>
</dbReference>